<evidence type="ECO:0000256" key="5">
    <source>
        <dbReference type="ARBA" id="ARBA00022763"/>
    </source>
</evidence>
<evidence type="ECO:0000256" key="6">
    <source>
        <dbReference type="ARBA" id="ARBA00022840"/>
    </source>
</evidence>
<dbReference type="InterPro" id="IPR027417">
    <property type="entry name" value="P-loop_NTPase"/>
</dbReference>
<comment type="function">
    <text evidence="1 9">May be involved in recombinational repair of damaged DNA.</text>
</comment>
<keyword evidence="10" id="KW-0175">Coiled coil</keyword>
<dbReference type="GO" id="GO:0006281">
    <property type="term" value="P:DNA repair"/>
    <property type="evidence" value="ECO:0007669"/>
    <property type="project" value="UniProtKB-KW"/>
</dbReference>
<evidence type="ECO:0000256" key="10">
    <source>
        <dbReference type="SAM" id="Coils"/>
    </source>
</evidence>
<keyword evidence="6" id="KW-0067">ATP-binding</keyword>
<dbReference type="CDD" id="cd03241">
    <property type="entry name" value="ABC_RecN"/>
    <property type="match status" value="2"/>
</dbReference>
<keyword evidence="7 9" id="KW-0234">DNA repair</keyword>
<keyword evidence="5 9" id="KW-0227">DNA damage</keyword>
<dbReference type="GO" id="GO:0006310">
    <property type="term" value="P:DNA recombination"/>
    <property type="evidence" value="ECO:0007669"/>
    <property type="project" value="InterPro"/>
</dbReference>
<dbReference type="PIRSF" id="PIRSF003128">
    <property type="entry name" value="RecN"/>
    <property type="match status" value="1"/>
</dbReference>
<keyword evidence="13" id="KW-1185">Reference proteome</keyword>
<evidence type="ECO:0000256" key="4">
    <source>
        <dbReference type="ARBA" id="ARBA00022741"/>
    </source>
</evidence>
<protein>
    <recommendedName>
        <fullName evidence="3 9">DNA repair protein RecN</fullName>
    </recommendedName>
    <alternativeName>
        <fullName evidence="8 9">Recombination protein N</fullName>
    </alternativeName>
</protein>
<dbReference type="Pfam" id="PF02463">
    <property type="entry name" value="SMC_N"/>
    <property type="match status" value="1"/>
</dbReference>
<keyword evidence="4" id="KW-0547">Nucleotide-binding</keyword>
<dbReference type="NCBIfam" id="TIGR00634">
    <property type="entry name" value="recN"/>
    <property type="match status" value="1"/>
</dbReference>
<dbReference type="STRING" id="1513793.SAMN06296036_101325"/>
<dbReference type="OrthoDB" id="9806954at2"/>
<gene>
    <name evidence="12" type="ORF">SAMN06296036_101325</name>
</gene>
<evidence type="ECO:0000313" key="12">
    <source>
        <dbReference type="EMBL" id="SME89981.1"/>
    </source>
</evidence>
<dbReference type="PANTHER" id="PTHR11059">
    <property type="entry name" value="DNA REPAIR PROTEIN RECN"/>
    <property type="match status" value="1"/>
</dbReference>
<dbReference type="GO" id="GO:0043590">
    <property type="term" value="C:bacterial nucleoid"/>
    <property type="evidence" value="ECO:0007669"/>
    <property type="project" value="TreeGrafter"/>
</dbReference>
<dbReference type="PANTHER" id="PTHR11059:SF0">
    <property type="entry name" value="DNA REPAIR PROTEIN RECN"/>
    <property type="match status" value="1"/>
</dbReference>
<evidence type="ECO:0000256" key="9">
    <source>
        <dbReference type="PIRNR" id="PIRNR003128"/>
    </source>
</evidence>
<proteinExistence type="inferred from homology"/>
<accession>A0A1Y6B8J8</accession>
<dbReference type="Proteomes" id="UP000192907">
    <property type="component" value="Unassembled WGS sequence"/>
</dbReference>
<evidence type="ECO:0000259" key="11">
    <source>
        <dbReference type="Pfam" id="PF02463"/>
    </source>
</evidence>
<organism evidence="12 13">
    <name type="scientific">Pseudobacteriovorax antillogorgiicola</name>
    <dbReference type="NCBI Taxonomy" id="1513793"/>
    <lineage>
        <taxon>Bacteria</taxon>
        <taxon>Pseudomonadati</taxon>
        <taxon>Bdellovibrionota</taxon>
        <taxon>Oligoflexia</taxon>
        <taxon>Oligoflexales</taxon>
        <taxon>Pseudobacteriovoracaceae</taxon>
        <taxon>Pseudobacteriovorax</taxon>
    </lineage>
</organism>
<evidence type="ECO:0000256" key="8">
    <source>
        <dbReference type="ARBA" id="ARBA00033408"/>
    </source>
</evidence>
<dbReference type="Gene3D" id="3.40.50.300">
    <property type="entry name" value="P-loop containing nucleotide triphosphate hydrolases"/>
    <property type="match status" value="2"/>
</dbReference>
<dbReference type="SUPFAM" id="SSF52540">
    <property type="entry name" value="P-loop containing nucleoside triphosphate hydrolases"/>
    <property type="match status" value="1"/>
</dbReference>
<dbReference type="RefSeq" id="WP_132314555.1">
    <property type="nucleotide sequence ID" value="NZ_FWZT01000001.1"/>
</dbReference>
<name>A0A1Y6B8J8_9BACT</name>
<evidence type="ECO:0000313" key="13">
    <source>
        <dbReference type="Proteomes" id="UP000192907"/>
    </source>
</evidence>
<dbReference type="EMBL" id="FWZT01000001">
    <property type="protein sequence ID" value="SME89981.1"/>
    <property type="molecule type" value="Genomic_DNA"/>
</dbReference>
<evidence type="ECO:0000256" key="1">
    <source>
        <dbReference type="ARBA" id="ARBA00003618"/>
    </source>
</evidence>
<dbReference type="InterPro" id="IPR003395">
    <property type="entry name" value="RecF/RecN/SMC_N"/>
</dbReference>
<sequence length="586" mass="66630">MLHSIYIRGLAVIDELSIEFSSQLNVITGETGAGKSILIKALSLILGGKGSPDVVRKGMDQAVVSAVFQLPADHQAFEQLTASGLPMPSEESDLILRRQISTKGRSQAWINDVPVTLSILKSVGIHLIDVFGQHDNHKLLDPQYHSHYLDQFLSQNEIVKRYQKDYQRLSADVRNLRKAIEHYQTKLRDRDYIEFRKAELDQLDPTTENYYESRDFLVNSKAGIAQHEALRCVEDIMDRGFQGKMLAEAFQEIIRHLQKFSDDHFLLEQAHNIEEQLNQYSFEVGKEIGKTDVNERDIELAKDRLNRYHELFHKLNVRDIEGLMANYEQLCSELDFLDSGASEINQNLKLIAQQAESLQKLGTRLSQYRQKAFQRIHRQIKQELTQLNMKGAELTLQMLPWEYKSPSLDASWFTDEQRELWAMVQDVMSQCGPDGMERVQFLLQSNPGDEPKPLSKIASGGEISRIMLGIKKVLSEGAHTCVMVFDEIDTGISGQTANIVGAKLSEISKRFQVICISHLPQVAVYGDCHFKVSKSIVKGRAESKISRMNREQCLEEVARLLSSGEITKSSLQNARDLFKVSQRGLH</sequence>
<feature type="domain" description="RecF/RecN/SMC N-terminal" evidence="11">
    <location>
        <begin position="2"/>
        <end position="532"/>
    </location>
</feature>
<evidence type="ECO:0000256" key="3">
    <source>
        <dbReference type="ARBA" id="ARBA00021315"/>
    </source>
</evidence>
<dbReference type="GO" id="GO:0005524">
    <property type="term" value="F:ATP binding"/>
    <property type="evidence" value="ECO:0007669"/>
    <property type="project" value="UniProtKB-KW"/>
</dbReference>
<dbReference type="InterPro" id="IPR004604">
    <property type="entry name" value="DNA_recomb/repair_RecN"/>
</dbReference>
<feature type="coiled-coil region" evidence="10">
    <location>
        <begin position="159"/>
        <end position="186"/>
    </location>
</feature>
<reference evidence="13" key="1">
    <citation type="submission" date="2017-04" db="EMBL/GenBank/DDBJ databases">
        <authorList>
            <person name="Varghese N."/>
            <person name="Submissions S."/>
        </authorList>
    </citation>
    <scope>NUCLEOTIDE SEQUENCE [LARGE SCALE GENOMIC DNA]</scope>
    <source>
        <strain evidence="13">RKEM611</strain>
    </source>
</reference>
<comment type="similarity">
    <text evidence="2 9">Belongs to the RecN family.</text>
</comment>
<dbReference type="GO" id="GO:0009432">
    <property type="term" value="P:SOS response"/>
    <property type="evidence" value="ECO:0007669"/>
    <property type="project" value="TreeGrafter"/>
</dbReference>
<evidence type="ECO:0000256" key="2">
    <source>
        <dbReference type="ARBA" id="ARBA00009441"/>
    </source>
</evidence>
<evidence type="ECO:0000256" key="7">
    <source>
        <dbReference type="ARBA" id="ARBA00023204"/>
    </source>
</evidence>
<dbReference type="AlphaFoldDB" id="A0A1Y6B8J8"/>